<organism evidence="1 2">
    <name type="scientific">Favolaschia claudopus</name>
    <dbReference type="NCBI Taxonomy" id="2862362"/>
    <lineage>
        <taxon>Eukaryota</taxon>
        <taxon>Fungi</taxon>
        <taxon>Dikarya</taxon>
        <taxon>Basidiomycota</taxon>
        <taxon>Agaricomycotina</taxon>
        <taxon>Agaricomycetes</taxon>
        <taxon>Agaricomycetidae</taxon>
        <taxon>Agaricales</taxon>
        <taxon>Marasmiineae</taxon>
        <taxon>Mycenaceae</taxon>
        <taxon>Favolaschia</taxon>
    </lineage>
</organism>
<dbReference type="Proteomes" id="UP001362999">
    <property type="component" value="Unassembled WGS sequence"/>
</dbReference>
<accession>A0AAV9ZKY5</accession>
<gene>
    <name evidence="1" type="ORF">R3P38DRAFT_341511</name>
</gene>
<comment type="caution">
    <text evidence="1">The sequence shown here is derived from an EMBL/GenBank/DDBJ whole genome shotgun (WGS) entry which is preliminary data.</text>
</comment>
<evidence type="ECO:0000313" key="2">
    <source>
        <dbReference type="Proteomes" id="UP001362999"/>
    </source>
</evidence>
<keyword evidence="2" id="KW-1185">Reference proteome</keyword>
<name>A0AAV9ZKY5_9AGAR</name>
<evidence type="ECO:0000313" key="1">
    <source>
        <dbReference type="EMBL" id="KAK6984872.1"/>
    </source>
</evidence>
<dbReference type="EMBL" id="JAWWNJ010000134">
    <property type="protein sequence ID" value="KAK6984872.1"/>
    <property type="molecule type" value="Genomic_DNA"/>
</dbReference>
<dbReference type="AlphaFoldDB" id="A0AAV9ZKY5"/>
<reference evidence="1 2" key="1">
    <citation type="journal article" date="2024" name="J Genomics">
        <title>Draft genome sequencing and assembly of Favolaschia claudopus CIRM-BRFM 2984 isolated from oak limbs.</title>
        <authorList>
            <person name="Navarro D."/>
            <person name="Drula E."/>
            <person name="Chaduli D."/>
            <person name="Cazenave R."/>
            <person name="Ahrendt S."/>
            <person name="Wang J."/>
            <person name="Lipzen A."/>
            <person name="Daum C."/>
            <person name="Barry K."/>
            <person name="Grigoriev I.V."/>
            <person name="Favel A."/>
            <person name="Rosso M.N."/>
            <person name="Martin F."/>
        </authorList>
    </citation>
    <scope>NUCLEOTIDE SEQUENCE [LARGE SCALE GENOMIC DNA]</scope>
    <source>
        <strain evidence="1 2">CIRM-BRFM 2984</strain>
    </source>
</reference>
<dbReference type="Gene3D" id="2.60.20.10">
    <property type="entry name" value="Crystallins"/>
    <property type="match status" value="1"/>
</dbReference>
<protein>
    <submittedName>
        <fullName evidence="1">Uncharacterized protein</fullName>
    </submittedName>
</protein>
<sequence length="297" mass="32536">MGGLCFDVSTPPGQCVNVPGPNNDKASSATAHAGSRCTLYQHGDCKGRTLELQPLQALNKFSDYNFDKAMSAYRCNWQLPTTPCNILVTDASNGTEYGYINTQLNDKGFYGNIHHLGRVPCKCRSHTLDPRYRHRSLRLTLRAANGPSASPDSRFPFFGGIVWGNERLALYPGGYTSIPLGQTRESPPSGLPRVFTNDNSLSAATDGEPAFVESPIWRYDPTTQELTAQWINPDGDEPETTLVFEHYPYPHTPPALVLAGDVEAMKQHGDFFHDKGSYPVVKLKCVLSGGNEGVARA</sequence>
<proteinExistence type="predicted"/>